<protein>
    <submittedName>
        <fullName evidence="1">Uncharacterized protein</fullName>
    </submittedName>
</protein>
<proteinExistence type="predicted"/>
<dbReference type="EMBL" id="CM043037">
    <property type="protein sequence ID" value="KAI4578559.1"/>
    <property type="molecule type" value="Genomic_DNA"/>
</dbReference>
<gene>
    <name evidence="1" type="ORF">MJG53_011414</name>
</gene>
<reference evidence="1" key="1">
    <citation type="submission" date="2022-03" db="EMBL/GenBank/DDBJ databases">
        <title>Genomic analyses of argali, domestic sheep and their hybrids provide insights into chromosomal evolution, heterosis and genetic basis of agronomic traits.</title>
        <authorList>
            <person name="Li M."/>
        </authorList>
    </citation>
    <scope>NUCLEOTIDE SEQUENCE</scope>
    <source>
        <strain evidence="1">F1 hybrid</strain>
    </source>
</reference>
<sequence length="173" mass="18260">MEKQPAAGEAPRQGIECMKLFTLAAHPEVDVWPLPGLLLLLVLEAGGSEDNPGCGLEPLSLLGLHFLTYALLKARILLAADHTSPLSSGPAPGDEYFHEVAASKGHARAAVLWRLLLPSAGSGAQTQQFGFMVARALELGDSGAACDRDSVLHSLASEYLLLLASIRCPHCGR</sequence>
<comment type="caution">
    <text evidence="1">The sequence shown here is derived from an EMBL/GenBank/DDBJ whole genome shotgun (WGS) entry which is preliminary data.</text>
</comment>
<dbReference type="Proteomes" id="UP001057279">
    <property type="component" value="Linkage Group LG12"/>
</dbReference>
<keyword evidence="2" id="KW-1185">Reference proteome</keyword>
<organism evidence="1 2">
    <name type="scientific">Ovis ammon polii x Ovis aries</name>
    <dbReference type="NCBI Taxonomy" id="2918886"/>
    <lineage>
        <taxon>Eukaryota</taxon>
        <taxon>Metazoa</taxon>
        <taxon>Chordata</taxon>
        <taxon>Craniata</taxon>
        <taxon>Vertebrata</taxon>
        <taxon>Euteleostomi</taxon>
        <taxon>Mammalia</taxon>
        <taxon>Eutheria</taxon>
        <taxon>Laurasiatheria</taxon>
        <taxon>Artiodactyla</taxon>
        <taxon>Ruminantia</taxon>
        <taxon>Pecora</taxon>
        <taxon>Bovidae</taxon>
        <taxon>Caprinae</taxon>
        <taxon>Ovis</taxon>
    </lineage>
</organism>
<evidence type="ECO:0000313" key="2">
    <source>
        <dbReference type="Proteomes" id="UP001057279"/>
    </source>
</evidence>
<name>A0ACB9USP9_9CETA</name>
<accession>A0ACB9USP9</accession>
<evidence type="ECO:0000313" key="1">
    <source>
        <dbReference type="EMBL" id="KAI4578559.1"/>
    </source>
</evidence>